<dbReference type="AlphaFoldDB" id="A0AAV7U3K4"/>
<dbReference type="Proteomes" id="UP001066276">
    <property type="component" value="Chromosome 3_1"/>
</dbReference>
<dbReference type="EMBL" id="JANPWB010000005">
    <property type="protein sequence ID" value="KAJ1183256.1"/>
    <property type="molecule type" value="Genomic_DNA"/>
</dbReference>
<comment type="caution">
    <text evidence="2">The sequence shown here is derived from an EMBL/GenBank/DDBJ whole genome shotgun (WGS) entry which is preliminary data.</text>
</comment>
<protein>
    <submittedName>
        <fullName evidence="2">Uncharacterized protein</fullName>
    </submittedName>
</protein>
<evidence type="ECO:0000313" key="3">
    <source>
        <dbReference type="Proteomes" id="UP001066276"/>
    </source>
</evidence>
<evidence type="ECO:0000256" key="1">
    <source>
        <dbReference type="SAM" id="MobiDB-lite"/>
    </source>
</evidence>
<reference evidence="2" key="1">
    <citation type="journal article" date="2022" name="bioRxiv">
        <title>Sequencing and chromosome-scale assembly of the giantPleurodeles waltlgenome.</title>
        <authorList>
            <person name="Brown T."/>
            <person name="Elewa A."/>
            <person name="Iarovenko S."/>
            <person name="Subramanian E."/>
            <person name="Araus A.J."/>
            <person name="Petzold A."/>
            <person name="Susuki M."/>
            <person name="Suzuki K.-i.T."/>
            <person name="Hayashi T."/>
            <person name="Toyoda A."/>
            <person name="Oliveira C."/>
            <person name="Osipova E."/>
            <person name="Leigh N.D."/>
            <person name="Simon A."/>
            <person name="Yun M.H."/>
        </authorList>
    </citation>
    <scope>NUCLEOTIDE SEQUENCE</scope>
    <source>
        <strain evidence="2">20211129_DDA</strain>
        <tissue evidence="2">Liver</tissue>
    </source>
</reference>
<sequence>MSRVGFQDQPEYPNLRNGQQGEANISKGSKGEICAAPVLSLDAQRYPGGEPPTEDQSNQAILATLRCLGIKMDNLQNTMKDLPAKVAGLMEQIWITKAHDYFKNGGTTVGRVRPEISRDCVGSRFPPVPLPLHQVDSSWCVQPVFRGGQNKSKQSAFADARRTPMSRSTHPPLTEQEIQCMQPVNAERHIQPEDLCKQPVFSHGHKPQQSHSTHPASTDVLDVEMRRCIQPVIIEGQRQKLNKWSKMDIVGRHKVQQSRPVPPVVTDGQGLASCFKLEPECVDEQGKGDLQALQQVFPDGQGKDGNYKLEPLSPDAQNAGQNSRLEPRSPATQGAHGSTPNTEADLLGERAATVDSVRGTSANQGLPHLRATSDNGAINKIERLQIKLTGWKVQSNSKCSEDDGQSPTTEPVKTLSQKQKDEMPEPSSRCGESLNPSLSQKHQSCCVEAHIGIHEKEYTVRCCLLYNRTGGAFIRRQCTLTLPPWTPLLGSNKDEKICSLNLTYNFPFLLGSCGYPISLKSKNMFLNRNVIGSIFSSVNLKIAKFVR</sequence>
<feature type="compositionally biased region" description="Polar residues" evidence="1">
    <location>
        <begin position="165"/>
        <end position="175"/>
    </location>
</feature>
<feature type="region of interest" description="Disordered" evidence="1">
    <location>
        <begin position="1"/>
        <end position="29"/>
    </location>
</feature>
<name>A0AAV7U3K4_PLEWA</name>
<feature type="compositionally biased region" description="Polar residues" evidence="1">
    <location>
        <begin position="405"/>
        <end position="417"/>
    </location>
</feature>
<feature type="region of interest" description="Disordered" evidence="1">
    <location>
        <begin position="396"/>
        <end position="435"/>
    </location>
</feature>
<proteinExistence type="predicted"/>
<gene>
    <name evidence="2" type="ORF">NDU88_000081</name>
</gene>
<keyword evidence="3" id="KW-1185">Reference proteome</keyword>
<feature type="compositionally biased region" description="Polar residues" evidence="1">
    <location>
        <begin position="16"/>
        <end position="27"/>
    </location>
</feature>
<feature type="region of interest" description="Disordered" evidence="1">
    <location>
        <begin position="151"/>
        <end position="175"/>
    </location>
</feature>
<evidence type="ECO:0000313" key="2">
    <source>
        <dbReference type="EMBL" id="KAJ1183256.1"/>
    </source>
</evidence>
<feature type="compositionally biased region" description="Polar residues" evidence="1">
    <location>
        <begin position="315"/>
        <end position="342"/>
    </location>
</feature>
<feature type="region of interest" description="Disordered" evidence="1">
    <location>
        <begin position="298"/>
        <end position="344"/>
    </location>
</feature>
<organism evidence="2 3">
    <name type="scientific">Pleurodeles waltl</name>
    <name type="common">Iberian ribbed newt</name>
    <dbReference type="NCBI Taxonomy" id="8319"/>
    <lineage>
        <taxon>Eukaryota</taxon>
        <taxon>Metazoa</taxon>
        <taxon>Chordata</taxon>
        <taxon>Craniata</taxon>
        <taxon>Vertebrata</taxon>
        <taxon>Euteleostomi</taxon>
        <taxon>Amphibia</taxon>
        <taxon>Batrachia</taxon>
        <taxon>Caudata</taxon>
        <taxon>Salamandroidea</taxon>
        <taxon>Salamandridae</taxon>
        <taxon>Pleurodelinae</taxon>
        <taxon>Pleurodeles</taxon>
    </lineage>
</organism>
<accession>A0AAV7U3K4</accession>